<dbReference type="Gene3D" id="3.10.100.10">
    <property type="entry name" value="Mannose-Binding Protein A, subunit A"/>
    <property type="match status" value="1"/>
</dbReference>
<evidence type="ECO:0000313" key="1">
    <source>
        <dbReference type="EMBL" id="KAK0149959.1"/>
    </source>
</evidence>
<gene>
    <name evidence="1" type="ORF">N1851_009283</name>
</gene>
<dbReference type="InterPro" id="IPR016186">
    <property type="entry name" value="C-type_lectin-like/link_sf"/>
</dbReference>
<keyword evidence="2" id="KW-1185">Reference proteome</keyword>
<dbReference type="AlphaFoldDB" id="A0AA47N138"/>
<evidence type="ECO:0000313" key="2">
    <source>
        <dbReference type="Proteomes" id="UP001174136"/>
    </source>
</evidence>
<dbReference type="Proteomes" id="UP001174136">
    <property type="component" value="Unassembled WGS sequence"/>
</dbReference>
<accession>A0AA47N138</accession>
<organism evidence="1 2">
    <name type="scientific">Merluccius polli</name>
    <name type="common">Benguela hake</name>
    <name type="synonym">Merluccius cadenati</name>
    <dbReference type="NCBI Taxonomy" id="89951"/>
    <lineage>
        <taxon>Eukaryota</taxon>
        <taxon>Metazoa</taxon>
        <taxon>Chordata</taxon>
        <taxon>Craniata</taxon>
        <taxon>Vertebrata</taxon>
        <taxon>Euteleostomi</taxon>
        <taxon>Actinopterygii</taxon>
        <taxon>Neopterygii</taxon>
        <taxon>Teleostei</taxon>
        <taxon>Neoteleostei</taxon>
        <taxon>Acanthomorphata</taxon>
        <taxon>Zeiogadaria</taxon>
        <taxon>Gadariae</taxon>
        <taxon>Gadiformes</taxon>
        <taxon>Gadoidei</taxon>
        <taxon>Merlucciidae</taxon>
        <taxon>Merluccius</taxon>
    </lineage>
</organism>
<sequence length="214" mass="24958">MQGHEMRDYINSASSLSKDARKIEKPKIESCDSVYRVVGISFGLLCVLQATLNISLRLQKTSEPCSAHNATTNWDTTKALVEMRYQLIGQRQQLQKSLDNLMTQYDECIRDLDRDLDPRDSELRLHECNQYVELSLSLRNKIFQRNNKMKALERQRDRLQMQISKLDPSIPRCAPGWLSEQSSCYLLSYHKNTWHWAQNNCMIRDAHLVTVNSH</sequence>
<protein>
    <submittedName>
        <fullName evidence="1">Uncharacterized protein</fullName>
    </submittedName>
</protein>
<dbReference type="InterPro" id="IPR016187">
    <property type="entry name" value="CTDL_fold"/>
</dbReference>
<name>A0AA47N138_MERPO</name>
<comment type="caution">
    <text evidence="1">The sequence shown here is derived from an EMBL/GenBank/DDBJ whole genome shotgun (WGS) entry which is preliminary data.</text>
</comment>
<proteinExistence type="predicted"/>
<reference evidence="1" key="1">
    <citation type="journal article" date="2023" name="Front. Mar. Sci.">
        <title>A new Merluccius polli reference genome to investigate the effects of global change in West African waters.</title>
        <authorList>
            <person name="Mateo J.L."/>
            <person name="Blanco-Fernandez C."/>
            <person name="Garcia-Vazquez E."/>
            <person name="Machado-Schiaffino G."/>
        </authorList>
    </citation>
    <scope>NUCLEOTIDE SEQUENCE</scope>
    <source>
        <strain evidence="1">C29</strain>
        <tissue evidence="1">Fin</tissue>
    </source>
</reference>
<dbReference type="SUPFAM" id="SSF56436">
    <property type="entry name" value="C-type lectin-like"/>
    <property type="match status" value="1"/>
</dbReference>
<dbReference type="EMBL" id="JAOPHQ010001708">
    <property type="protein sequence ID" value="KAK0149959.1"/>
    <property type="molecule type" value="Genomic_DNA"/>
</dbReference>